<evidence type="ECO:0000313" key="4">
    <source>
        <dbReference type="Proteomes" id="UP001189429"/>
    </source>
</evidence>
<accession>A0ABN9UDH3</accession>
<feature type="region of interest" description="Disordered" evidence="1">
    <location>
        <begin position="776"/>
        <end position="863"/>
    </location>
</feature>
<dbReference type="InterPro" id="IPR000210">
    <property type="entry name" value="BTB/POZ_dom"/>
</dbReference>
<feature type="region of interest" description="Disordered" evidence="1">
    <location>
        <begin position="717"/>
        <end position="743"/>
    </location>
</feature>
<feature type="region of interest" description="Disordered" evidence="1">
    <location>
        <begin position="610"/>
        <end position="672"/>
    </location>
</feature>
<gene>
    <name evidence="3" type="ORF">PCOR1329_LOCUS47557</name>
</gene>
<proteinExistence type="predicted"/>
<comment type="caution">
    <text evidence="3">The sequence shown here is derived from an EMBL/GenBank/DDBJ whole genome shotgun (WGS) entry which is preliminary data.</text>
</comment>
<feature type="domain" description="BTB" evidence="2">
    <location>
        <begin position="167"/>
        <end position="302"/>
    </location>
</feature>
<dbReference type="PANTHER" id="PTHR45774">
    <property type="entry name" value="BTB/POZ DOMAIN-CONTAINING"/>
    <property type="match status" value="1"/>
</dbReference>
<reference evidence="3" key="1">
    <citation type="submission" date="2023-10" db="EMBL/GenBank/DDBJ databases">
        <authorList>
            <person name="Chen Y."/>
            <person name="Shah S."/>
            <person name="Dougan E. K."/>
            <person name="Thang M."/>
            <person name="Chan C."/>
        </authorList>
    </citation>
    <scope>NUCLEOTIDE SEQUENCE [LARGE SCALE GENOMIC DNA]</scope>
</reference>
<evidence type="ECO:0000259" key="2">
    <source>
        <dbReference type="PROSITE" id="PS50097"/>
    </source>
</evidence>
<dbReference type="EMBL" id="CAUYUJ010015728">
    <property type="protein sequence ID" value="CAK0857438.1"/>
    <property type="molecule type" value="Genomic_DNA"/>
</dbReference>
<dbReference type="SMART" id="SM00225">
    <property type="entry name" value="BTB"/>
    <property type="match status" value="1"/>
</dbReference>
<keyword evidence="4" id="KW-1185">Reference proteome</keyword>
<dbReference type="Pfam" id="PF00651">
    <property type="entry name" value="BTB"/>
    <property type="match status" value="2"/>
</dbReference>
<organism evidence="3 4">
    <name type="scientific">Prorocentrum cordatum</name>
    <dbReference type="NCBI Taxonomy" id="2364126"/>
    <lineage>
        <taxon>Eukaryota</taxon>
        <taxon>Sar</taxon>
        <taxon>Alveolata</taxon>
        <taxon>Dinophyceae</taxon>
        <taxon>Prorocentrales</taxon>
        <taxon>Prorocentraceae</taxon>
        <taxon>Prorocentrum</taxon>
    </lineage>
</organism>
<evidence type="ECO:0000256" key="1">
    <source>
        <dbReference type="SAM" id="MobiDB-lite"/>
    </source>
</evidence>
<dbReference type="SUPFAM" id="SSF54695">
    <property type="entry name" value="POZ domain"/>
    <property type="match status" value="1"/>
</dbReference>
<feature type="region of interest" description="Disordered" evidence="1">
    <location>
        <begin position="401"/>
        <end position="432"/>
    </location>
</feature>
<evidence type="ECO:0000313" key="3">
    <source>
        <dbReference type="EMBL" id="CAK0857438.1"/>
    </source>
</evidence>
<dbReference type="Gene3D" id="3.30.710.10">
    <property type="entry name" value="Potassium Channel Kv1.1, Chain A"/>
    <property type="match status" value="1"/>
</dbReference>
<dbReference type="InterPro" id="IPR011333">
    <property type="entry name" value="SKP1/BTB/POZ_sf"/>
</dbReference>
<dbReference type="Proteomes" id="UP001189429">
    <property type="component" value="Unassembled WGS sequence"/>
</dbReference>
<protein>
    <recommendedName>
        <fullName evidence="2">BTB domain-containing protein</fullName>
    </recommendedName>
</protein>
<feature type="region of interest" description="Disordered" evidence="1">
    <location>
        <begin position="219"/>
        <end position="241"/>
    </location>
</feature>
<dbReference type="PANTHER" id="PTHR45774:SF3">
    <property type="entry name" value="BTB (POZ) DOMAIN-CONTAINING 2B-RELATED"/>
    <property type="match status" value="1"/>
</dbReference>
<feature type="non-terminal residue" evidence="3">
    <location>
        <position position="1"/>
    </location>
</feature>
<feature type="region of interest" description="Disordered" evidence="1">
    <location>
        <begin position="1"/>
        <end position="21"/>
    </location>
</feature>
<dbReference type="PROSITE" id="PS50097">
    <property type="entry name" value="BTB"/>
    <property type="match status" value="1"/>
</dbReference>
<feature type="compositionally biased region" description="Basic and acidic residues" evidence="1">
    <location>
        <begin position="231"/>
        <end position="241"/>
    </location>
</feature>
<sequence length="959" mass="105159">SHFKAKRVVGGGSAACPPAGWRPRPVATARIGTPPSPPPGRADDLLLWRRRVRDASWAHHRPRLPREAGARGGRMLIAPPPVPSARDLHQPASGRPALRGIGLEEAPAAPRARFAEPAPQDWAGGRGLPAHERHEAANGHVRENGWQTKHASVGDRIGSLFNCQTMSDIIFHVEGVQIPAHRCVLGVTSPVFYHRLFETPVKDDGGRCRIWKISQFHGAAGRANTSPSPDHSSKTKSPEERQEFHIYQSSESDEHSGPKEPEAVWPPEATHLKPLEVAVDYPFDAFFEFMRYVYKDELNITLENVMALSFLADDFNLPSLSEKCLDFLRNAVRPDTALRILRVLKNLLCKAVVVLWRDTVESSRILARFKEFGLADRKKRMQELADMAGSGNASVINSRVTSRVGSRLGSRAGSRMGSRPDSRRSSAVSDAAYDAKTEDDMASAVGDMFMHQLQGKSTADIFKLAEGGKTIHPCVASTSLCKQFVEVGDLLNKKSWKCIRERTDVVLASPEFIQEERTVVKQILSMEMCSVSEIAMFRALLAWADHRCKQQGLPSLPEHRRNAAGSDFIELIRFPVMKAEEFQWEVVPSGILEYRDIQSIQRTRLGAFVNYSDEPRDSPPQEIARRQESAREAKRISCRAASPDGGLRQPGSPDLSKTASKESTASRGGNRCSSSKLVAFGDGLDADLPDRRVSMQIPSMEIRGWRAADMYLDRRSSSGGLKAHGPKAKASAQASPSYARPGHLRDDDLDALISARLWRNHVDELVSQQRALEALDGLDGDPDKRMAFCAEPPSTGERPWSPPLPRGGAERRGSGEAGAGDLLPPASPTPRPGSAARAKRRLKQEPTMALQTPRQGHPGGPEALQAPPKKVGLDELEHLAHGFYRFRGGSLIEMRLESGDPVVYEHRPPSSSSLGRTPTPEVVELLSGMRESQVRSSLGIRPPSTGAGVPLSDFLSGNI</sequence>
<feature type="compositionally biased region" description="Polar residues" evidence="1">
    <location>
        <begin position="655"/>
        <end position="672"/>
    </location>
</feature>
<dbReference type="Gene3D" id="1.25.40.420">
    <property type="match status" value="1"/>
</dbReference>
<feature type="region of interest" description="Disordered" evidence="1">
    <location>
        <begin position="934"/>
        <end position="959"/>
    </location>
</feature>
<feature type="compositionally biased region" description="Low complexity" evidence="1">
    <location>
        <begin position="728"/>
        <end position="739"/>
    </location>
</feature>
<name>A0ABN9UDH3_9DINO</name>
<feature type="compositionally biased region" description="Basic and acidic residues" evidence="1">
    <location>
        <begin position="613"/>
        <end position="635"/>
    </location>
</feature>